<reference evidence="1" key="1">
    <citation type="submission" date="2023-05" db="EMBL/GenBank/DDBJ databases">
        <title>Genomic Catalog of Human Bladder Bacteria.</title>
        <authorList>
            <person name="Du J."/>
        </authorList>
    </citation>
    <scope>NUCLEOTIDE SEQUENCE</scope>
    <source>
        <strain evidence="1">UMB1304A</strain>
    </source>
</reference>
<accession>A0AAW6ZJI6</accession>
<evidence type="ECO:0000313" key="2">
    <source>
        <dbReference type="Proteomes" id="UP001225576"/>
    </source>
</evidence>
<dbReference type="Proteomes" id="UP001225576">
    <property type="component" value="Unassembled WGS sequence"/>
</dbReference>
<organism evidence="1 2">
    <name type="scientific">Trueperella bernardiae</name>
    <dbReference type="NCBI Taxonomy" id="59561"/>
    <lineage>
        <taxon>Bacteria</taxon>
        <taxon>Bacillati</taxon>
        <taxon>Actinomycetota</taxon>
        <taxon>Actinomycetes</taxon>
        <taxon>Actinomycetales</taxon>
        <taxon>Actinomycetaceae</taxon>
        <taxon>Trueperella</taxon>
    </lineage>
</organism>
<name>A0AAW6ZJI6_9ACTO</name>
<dbReference type="RefSeq" id="WP_143601975.1">
    <property type="nucleotide sequence ID" value="NZ_CALTZF010000002.1"/>
</dbReference>
<gene>
    <name evidence="1" type="ORF">QP858_04310</name>
</gene>
<comment type="caution">
    <text evidence="1">The sequence shown here is derived from an EMBL/GenBank/DDBJ whole genome shotgun (WGS) entry which is preliminary data.</text>
</comment>
<dbReference type="EMBL" id="JASPDQ010000007">
    <property type="protein sequence ID" value="MDK8601685.1"/>
    <property type="molecule type" value="Genomic_DNA"/>
</dbReference>
<evidence type="ECO:0000313" key="1">
    <source>
        <dbReference type="EMBL" id="MDK8601685.1"/>
    </source>
</evidence>
<dbReference type="AlphaFoldDB" id="A0AAW6ZJI6"/>
<sequence>MARGVDVVAECLAASGEPGRNYLWAGYTEFYRHTFAAFTRMARTIQSGGTAADVVN</sequence>
<proteinExistence type="predicted"/>
<protein>
    <submittedName>
        <fullName evidence="1">Uncharacterized protein</fullName>
    </submittedName>
</protein>